<name>A0A1T4NWL3_9HYPH</name>
<dbReference type="STRING" id="225324.SAMN02745126_02495"/>
<reference evidence="3" key="1">
    <citation type="submission" date="2017-02" db="EMBL/GenBank/DDBJ databases">
        <authorList>
            <person name="Varghese N."/>
            <person name="Submissions S."/>
        </authorList>
    </citation>
    <scope>NUCLEOTIDE SEQUENCE [LARGE SCALE GENOMIC DNA]</scope>
    <source>
        <strain evidence="3">ATCC 27094</strain>
    </source>
</reference>
<feature type="signal peptide" evidence="1">
    <location>
        <begin position="1"/>
        <end position="23"/>
    </location>
</feature>
<evidence type="ECO:0000313" key="2">
    <source>
        <dbReference type="EMBL" id="SJZ83613.1"/>
    </source>
</evidence>
<evidence type="ECO:0000313" key="3">
    <source>
        <dbReference type="Proteomes" id="UP000190092"/>
    </source>
</evidence>
<dbReference type="AlphaFoldDB" id="A0A1T4NWL3"/>
<protein>
    <recommendedName>
        <fullName evidence="4">Lipoprotein</fullName>
    </recommendedName>
</protein>
<evidence type="ECO:0008006" key="4">
    <source>
        <dbReference type="Google" id="ProtNLM"/>
    </source>
</evidence>
<dbReference type="OrthoDB" id="7375502at2"/>
<accession>A0A1T4NWL3</accession>
<dbReference type="RefSeq" id="WP_085934170.1">
    <property type="nucleotide sequence ID" value="NZ_FUWJ01000002.1"/>
</dbReference>
<sequence>MRFRFLPTTAIAAMALLGGCAGAGDIAGTDYAPEYDYSEFYAVTNNKTFRVIVSGNPFPDMSQQEMERRLLPVMQANKPQPNLTFTYAVPVEEPRPDYRLVLVFNAATDLTAARVCANQIRHKPVPARPFDLFAVYCRNDLALSQSTAWTPATGPDDPRVGQLFSRLFIVLFDPFRRPRPHPFPFMVF</sequence>
<proteinExistence type="predicted"/>
<dbReference type="Proteomes" id="UP000190092">
    <property type="component" value="Unassembled WGS sequence"/>
</dbReference>
<feature type="chain" id="PRO_5012459317" description="Lipoprotein" evidence="1">
    <location>
        <begin position="24"/>
        <end position="188"/>
    </location>
</feature>
<organism evidence="2 3">
    <name type="scientific">Enhydrobacter aerosaccus</name>
    <dbReference type="NCBI Taxonomy" id="225324"/>
    <lineage>
        <taxon>Bacteria</taxon>
        <taxon>Pseudomonadati</taxon>
        <taxon>Pseudomonadota</taxon>
        <taxon>Alphaproteobacteria</taxon>
        <taxon>Hyphomicrobiales</taxon>
        <taxon>Enhydrobacter</taxon>
    </lineage>
</organism>
<keyword evidence="3" id="KW-1185">Reference proteome</keyword>
<evidence type="ECO:0000256" key="1">
    <source>
        <dbReference type="SAM" id="SignalP"/>
    </source>
</evidence>
<dbReference type="EMBL" id="FUWJ01000002">
    <property type="protein sequence ID" value="SJZ83613.1"/>
    <property type="molecule type" value="Genomic_DNA"/>
</dbReference>
<keyword evidence="1" id="KW-0732">Signal</keyword>
<dbReference type="PROSITE" id="PS51257">
    <property type="entry name" value="PROKAR_LIPOPROTEIN"/>
    <property type="match status" value="1"/>
</dbReference>
<gene>
    <name evidence="2" type="ORF">SAMN02745126_02495</name>
</gene>